<organism evidence="2 3">
    <name type="scientific">Lithocarpus litseifolius</name>
    <dbReference type="NCBI Taxonomy" id="425828"/>
    <lineage>
        <taxon>Eukaryota</taxon>
        <taxon>Viridiplantae</taxon>
        <taxon>Streptophyta</taxon>
        <taxon>Embryophyta</taxon>
        <taxon>Tracheophyta</taxon>
        <taxon>Spermatophyta</taxon>
        <taxon>Magnoliopsida</taxon>
        <taxon>eudicotyledons</taxon>
        <taxon>Gunneridae</taxon>
        <taxon>Pentapetalae</taxon>
        <taxon>rosids</taxon>
        <taxon>fabids</taxon>
        <taxon>Fagales</taxon>
        <taxon>Fagaceae</taxon>
        <taxon>Lithocarpus</taxon>
    </lineage>
</organism>
<dbReference type="PANTHER" id="PTHR47584">
    <property type="match status" value="1"/>
</dbReference>
<proteinExistence type="predicted"/>
<protein>
    <recommendedName>
        <fullName evidence="1">Myb/SANT-like domain-containing protein</fullName>
    </recommendedName>
</protein>
<evidence type="ECO:0000313" key="3">
    <source>
        <dbReference type="Proteomes" id="UP001459277"/>
    </source>
</evidence>
<evidence type="ECO:0000313" key="2">
    <source>
        <dbReference type="EMBL" id="KAL0008691.1"/>
    </source>
</evidence>
<dbReference type="Proteomes" id="UP001459277">
    <property type="component" value="Unassembled WGS sequence"/>
</dbReference>
<sequence length="135" mass="15348">MAQETQDANDKLWPPHIEQIFIDIMVDEQQKGNMEHGVFMAKAWLSIVKTLNEQTGKSFLPKQAAAFWKKECPNYEKLKQLFAVNITISSLQISSNTLAIDSDEEHALEEELANEARHSHLGDDDCYNPNMEGIT</sequence>
<accession>A0AAW2DJ59</accession>
<dbReference type="InterPro" id="IPR045026">
    <property type="entry name" value="LIMYB"/>
</dbReference>
<keyword evidence="3" id="KW-1185">Reference proteome</keyword>
<dbReference type="PANTHER" id="PTHR47584:SF14">
    <property type="entry name" value="L10-INTERACTING MYB DOMAIN-CONTAINING PROTEIN-LIKE"/>
    <property type="match status" value="1"/>
</dbReference>
<evidence type="ECO:0000259" key="1">
    <source>
        <dbReference type="Pfam" id="PF12776"/>
    </source>
</evidence>
<dbReference type="InterPro" id="IPR024752">
    <property type="entry name" value="Myb/SANT-like_dom"/>
</dbReference>
<reference evidence="2 3" key="1">
    <citation type="submission" date="2024-01" db="EMBL/GenBank/DDBJ databases">
        <title>A telomere-to-telomere, gap-free genome of sweet tea (Lithocarpus litseifolius).</title>
        <authorList>
            <person name="Zhou J."/>
        </authorList>
    </citation>
    <scope>NUCLEOTIDE SEQUENCE [LARGE SCALE GENOMIC DNA]</scope>
    <source>
        <strain evidence="2">Zhou-2022a</strain>
        <tissue evidence="2">Leaf</tissue>
    </source>
</reference>
<dbReference type="AlphaFoldDB" id="A0AAW2DJ59"/>
<comment type="caution">
    <text evidence="2">The sequence shown here is derived from an EMBL/GenBank/DDBJ whole genome shotgun (WGS) entry which is preliminary data.</text>
</comment>
<dbReference type="EMBL" id="JAZDWU010000003">
    <property type="protein sequence ID" value="KAL0008691.1"/>
    <property type="molecule type" value="Genomic_DNA"/>
</dbReference>
<name>A0AAW2DJ59_9ROSI</name>
<feature type="domain" description="Myb/SANT-like" evidence="1">
    <location>
        <begin position="13"/>
        <end position="83"/>
    </location>
</feature>
<dbReference type="Pfam" id="PF12776">
    <property type="entry name" value="Myb_DNA-bind_3"/>
    <property type="match status" value="1"/>
</dbReference>
<gene>
    <name evidence="2" type="ORF">SO802_010193</name>
</gene>